<evidence type="ECO:0000256" key="3">
    <source>
        <dbReference type="ARBA" id="ARBA00022679"/>
    </source>
</evidence>
<evidence type="ECO:0000256" key="5">
    <source>
        <dbReference type="ARBA" id="ARBA00022694"/>
    </source>
</evidence>
<evidence type="ECO:0000256" key="1">
    <source>
        <dbReference type="ARBA" id="ARBA00022490"/>
    </source>
</evidence>
<dbReference type="EMBL" id="RKLV01000001">
    <property type="protein sequence ID" value="MCX2817829.1"/>
    <property type="molecule type" value="Genomic_DNA"/>
</dbReference>
<keyword evidence="1 6" id="KW-0963">Cytoplasm</keyword>
<keyword evidence="4 6" id="KW-0949">S-adenosyl-L-methionine</keyword>
<dbReference type="InterPro" id="IPR007158">
    <property type="entry name" value="TrmY"/>
</dbReference>
<evidence type="ECO:0000256" key="4">
    <source>
        <dbReference type="ARBA" id="ARBA00022691"/>
    </source>
</evidence>
<dbReference type="GO" id="GO:0008175">
    <property type="term" value="F:tRNA methyltransferase activity"/>
    <property type="evidence" value="ECO:0007669"/>
    <property type="project" value="UniProtKB-UniRule"/>
</dbReference>
<comment type="function">
    <text evidence="6">Specifically catalyzes the N1-methylation of pseudouridine at position 54 (Psi54) in tRNAs.</text>
</comment>
<dbReference type="NCBIfam" id="NF002560">
    <property type="entry name" value="PRK02135.1"/>
    <property type="match status" value="1"/>
</dbReference>
<dbReference type="RefSeq" id="WP_266085327.1">
    <property type="nucleotide sequence ID" value="NZ_RKLV01000001.1"/>
</dbReference>
<dbReference type="GO" id="GO:0030488">
    <property type="term" value="P:tRNA methylation"/>
    <property type="evidence" value="ECO:0007669"/>
    <property type="project" value="UniProtKB-UniRule"/>
</dbReference>
<organism evidence="7 8">
    <name type="scientific">Halorutilus salinus</name>
    <dbReference type="NCBI Taxonomy" id="2487751"/>
    <lineage>
        <taxon>Archaea</taxon>
        <taxon>Methanobacteriati</taxon>
        <taxon>Methanobacteriota</taxon>
        <taxon>Stenosarchaea group</taxon>
        <taxon>Halobacteria</taxon>
        <taxon>Halorutilales</taxon>
        <taxon>Halorutilaceae</taxon>
        <taxon>Halorutilus</taxon>
    </lineage>
</organism>
<dbReference type="AlphaFoldDB" id="A0A9Q4C2M4"/>
<proteinExistence type="inferred from homology"/>
<evidence type="ECO:0000313" key="8">
    <source>
        <dbReference type="Proteomes" id="UP001149411"/>
    </source>
</evidence>
<dbReference type="HAMAP" id="MF_00587">
    <property type="entry name" value="tRNA_methyltr_TrmY"/>
    <property type="match status" value="1"/>
</dbReference>
<comment type="subunit">
    <text evidence="6">Homodimer.</text>
</comment>
<dbReference type="GO" id="GO:0005737">
    <property type="term" value="C:cytoplasm"/>
    <property type="evidence" value="ECO:0007669"/>
    <property type="project" value="UniProtKB-SubCell"/>
</dbReference>
<dbReference type="Proteomes" id="UP001149411">
    <property type="component" value="Unassembled WGS sequence"/>
</dbReference>
<keyword evidence="3 6" id="KW-0808">Transferase</keyword>
<dbReference type="PANTHER" id="PTHR40703:SF1">
    <property type="entry name" value="TRNA (PSEUDOURIDINE(54)-N(1))-METHYLTRANSFERASE"/>
    <property type="match status" value="1"/>
</dbReference>
<evidence type="ECO:0000313" key="7">
    <source>
        <dbReference type="EMBL" id="MCX2817829.1"/>
    </source>
</evidence>
<keyword evidence="8" id="KW-1185">Reference proteome</keyword>
<accession>A0A9Q4C2M4</accession>
<dbReference type="Pfam" id="PF04013">
    <property type="entry name" value="Methyltrn_RNA_2"/>
    <property type="match status" value="1"/>
</dbReference>
<gene>
    <name evidence="6 7" type="primary">trmY</name>
    <name evidence="7" type="ORF">EGH25_00415</name>
</gene>
<evidence type="ECO:0000256" key="2">
    <source>
        <dbReference type="ARBA" id="ARBA00022603"/>
    </source>
</evidence>
<dbReference type="Gene3D" id="3.40.1280.10">
    <property type="match status" value="1"/>
</dbReference>
<dbReference type="EC" id="2.1.1.257" evidence="6"/>
<comment type="caution">
    <text evidence="7">The sequence shown here is derived from an EMBL/GenBank/DDBJ whole genome shotgun (WGS) entry which is preliminary data.</text>
</comment>
<keyword evidence="5 6" id="KW-0819">tRNA processing</keyword>
<keyword evidence="2 6" id="KW-0489">Methyltransferase</keyword>
<dbReference type="CDD" id="cd18087">
    <property type="entry name" value="TrmY-like"/>
    <property type="match status" value="1"/>
</dbReference>
<name>A0A9Q4C2M4_9EURY</name>
<dbReference type="InterPro" id="IPR029028">
    <property type="entry name" value="Alpha/beta_knot_MTases"/>
</dbReference>
<dbReference type="InterPro" id="IPR029026">
    <property type="entry name" value="tRNA_m1G_MTases_N"/>
</dbReference>
<comment type="similarity">
    <text evidence="6">Belongs to the methyltransferase superfamily. TrmY family.</text>
</comment>
<feature type="binding site" evidence="6">
    <location>
        <position position="124"/>
    </location>
    <ligand>
        <name>S-adenosyl-L-methionine</name>
        <dbReference type="ChEBI" id="CHEBI:59789"/>
    </ligand>
</feature>
<comment type="caution">
    <text evidence="6">Lacks conserved residue(s) required for the propagation of feature annotation.</text>
</comment>
<comment type="catalytic activity">
    <reaction evidence="6">
        <text>pseudouridine(54) in tRNA + S-adenosyl-L-methionine = N(1)-methylpseudouridine(54) in tRNA + S-adenosyl-L-homocysteine + H(+)</text>
        <dbReference type="Rhea" id="RHEA:55292"/>
        <dbReference type="Rhea" id="RHEA-COMP:14140"/>
        <dbReference type="Rhea" id="RHEA-COMP:14141"/>
        <dbReference type="ChEBI" id="CHEBI:15378"/>
        <dbReference type="ChEBI" id="CHEBI:57856"/>
        <dbReference type="ChEBI" id="CHEBI:59789"/>
        <dbReference type="ChEBI" id="CHEBI:65314"/>
        <dbReference type="ChEBI" id="CHEBI:74890"/>
        <dbReference type="EC" id="2.1.1.257"/>
    </reaction>
</comment>
<reference evidence="7" key="1">
    <citation type="submission" date="2022-09" db="EMBL/GenBank/DDBJ databases">
        <title>Haloadaptaus new haloarchaeum isolated from saline soil.</title>
        <authorList>
            <person name="Duran-Viseras A."/>
            <person name="Sanchez-Porro C."/>
            <person name="Ventosa A."/>
        </authorList>
    </citation>
    <scope>NUCLEOTIDE SEQUENCE</scope>
    <source>
        <strain evidence="7">F3-133</strain>
    </source>
</reference>
<protein>
    <recommendedName>
        <fullName evidence="6">tRNA (pseudouridine(54)-N(1))-methyltransferase</fullName>
        <ecNumber evidence="6">2.1.1.257</ecNumber>
    </recommendedName>
</protein>
<sequence>MRDFVFVAHEAPTDGGFSLDDLPGAGRLDLVCRCINAALLVSHGVREDTTAHVVLRGGERDVTVRFEGDEVRGLNPDERSIAGVLRAALAERTYHEVEARAGVYVAERGVAEVIDKTDGDTIVLQENGEGVEDATVPDEPTFVVSDHLELTDGDLEALGDARRLSLGSVALHADHATAVAQNVCDTEWR</sequence>
<evidence type="ECO:0000256" key="6">
    <source>
        <dbReference type="HAMAP-Rule" id="MF_00587"/>
    </source>
</evidence>
<comment type="subcellular location">
    <subcellularLocation>
        <location evidence="6">Cytoplasm</location>
    </subcellularLocation>
</comment>
<dbReference type="GO" id="GO:0008757">
    <property type="term" value="F:S-adenosylmethionine-dependent methyltransferase activity"/>
    <property type="evidence" value="ECO:0007669"/>
    <property type="project" value="UniProtKB-UniRule"/>
</dbReference>
<dbReference type="SUPFAM" id="SSF75217">
    <property type="entry name" value="alpha/beta knot"/>
    <property type="match status" value="1"/>
</dbReference>
<dbReference type="PANTHER" id="PTHR40703">
    <property type="entry name" value="TRNA (PSEUDOURIDINE(54)-N(1))-METHYLTRANSFERASE"/>
    <property type="match status" value="1"/>
</dbReference>